<proteinExistence type="predicted"/>
<evidence type="ECO:0000313" key="1">
    <source>
        <dbReference type="EMBL" id="EER31028.1"/>
    </source>
</evidence>
<dbReference type="Proteomes" id="UP000002037">
    <property type="component" value="Unassembled WGS sequence"/>
</dbReference>
<accession>C5MHC6</accession>
<dbReference type="RefSeq" id="XP_002551182.1">
    <property type="nucleotide sequence ID" value="XM_002551136.1"/>
</dbReference>
<dbReference type="KEGG" id="ctp:CTRG_05480"/>
<reference evidence="1 2" key="1">
    <citation type="journal article" date="2009" name="Nature">
        <title>Evolution of pathogenicity and sexual reproduction in eight Candida genomes.</title>
        <authorList>
            <person name="Butler G."/>
            <person name="Rasmussen M.D."/>
            <person name="Lin M.F."/>
            <person name="Santos M.A."/>
            <person name="Sakthikumar S."/>
            <person name="Munro C.A."/>
            <person name="Rheinbay E."/>
            <person name="Grabherr M."/>
            <person name="Forche A."/>
            <person name="Reedy J.L."/>
            <person name="Agrafioti I."/>
            <person name="Arnaud M.B."/>
            <person name="Bates S."/>
            <person name="Brown A.J."/>
            <person name="Brunke S."/>
            <person name="Costanzo M.C."/>
            <person name="Fitzpatrick D.A."/>
            <person name="de Groot P.W."/>
            <person name="Harris D."/>
            <person name="Hoyer L.L."/>
            <person name="Hube B."/>
            <person name="Klis F.M."/>
            <person name="Kodira C."/>
            <person name="Lennard N."/>
            <person name="Logue M.E."/>
            <person name="Martin R."/>
            <person name="Neiman A.M."/>
            <person name="Nikolaou E."/>
            <person name="Quail M.A."/>
            <person name="Quinn J."/>
            <person name="Santos M.C."/>
            <person name="Schmitzberger F.F."/>
            <person name="Sherlock G."/>
            <person name="Shah P."/>
            <person name="Silverstein K.A."/>
            <person name="Skrzypek M.S."/>
            <person name="Soll D."/>
            <person name="Staggs R."/>
            <person name="Stansfield I."/>
            <person name="Stumpf M.P."/>
            <person name="Sudbery P.E."/>
            <person name="Srikantha T."/>
            <person name="Zeng Q."/>
            <person name="Berman J."/>
            <person name="Berriman M."/>
            <person name="Heitman J."/>
            <person name="Gow N.A."/>
            <person name="Lorenz M.C."/>
            <person name="Birren B.W."/>
            <person name="Kellis M."/>
            <person name="Cuomo C.A."/>
        </authorList>
    </citation>
    <scope>NUCLEOTIDE SEQUENCE [LARGE SCALE GENOMIC DNA]</scope>
    <source>
        <strain evidence="2">ATCC MYA-3404 / T1</strain>
    </source>
</reference>
<sequence>MNSKLRHRDFTELFCILLCESADFCNVNCIENMCVREWVQKKKRENMCFRMSNGLISRKCGTIFFFSLSNCSLNSKKMKKGKILFWSVMPLQPILFLSTTPHVDHVYVEYCERVRKYFNRLLMVQSCWIQLFSVHIRGLSNLV</sequence>
<dbReference type="AlphaFoldDB" id="C5MHC6"/>
<dbReference type="HOGENOM" id="CLU_1805927_0_0_1"/>
<dbReference type="EMBL" id="GG692402">
    <property type="protein sequence ID" value="EER31028.1"/>
    <property type="molecule type" value="Genomic_DNA"/>
</dbReference>
<keyword evidence="2" id="KW-1185">Reference proteome</keyword>
<evidence type="ECO:0000313" key="2">
    <source>
        <dbReference type="Proteomes" id="UP000002037"/>
    </source>
</evidence>
<protein>
    <submittedName>
        <fullName evidence="1">Uncharacterized protein</fullName>
    </submittedName>
</protein>
<organism evidence="1 2">
    <name type="scientific">Candida tropicalis (strain ATCC MYA-3404 / T1)</name>
    <name type="common">Yeast</name>
    <dbReference type="NCBI Taxonomy" id="294747"/>
    <lineage>
        <taxon>Eukaryota</taxon>
        <taxon>Fungi</taxon>
        <taxon>Dikarya</taxon>
        <taxon>Ascomycota</taxon>
        <taxon>Saccharomycotina</taxon>
        <taxon>Pichiomycetes</taxon>
        <taxon>Debaryomycetaceae</taxon>
        <taxon>Candida/Lodderomyces clade</taxon>
        <taxon>Candida</taxon>
    </lineage>
</organism>
<dbReference type="GeneID" id="8300538"/>
<gene>
    <name evidence="1" type="ORF">CTRG_05480</name>
</gene>
<name>C5MHC6_CANTT</name>
<dbReference type="VEuPathDB" id="FungiDB:CTRG_05480"/>